<dbReference type="EMBL" id="JBHTEY010000004">
    <property type="protein sequence ID" value="MFC7615367.1"/>
    <property type="molecule type" value="Genomic_DNA"/>
</dbReference>
<proteinExistence type="predicted"/>
<comment type="caution">
    <text evidence="2">The sequence shown here is derived from an EMBL/GenBank/DDBJ whole genome shotgun (WGS) entry which is preliminary data.</text>
</comment>
<organism evidence="2 3">
    <name type="scientific">Actinokineospora soli</name>
    <dbReference type="NCBI Taxonomy" id="1048753"/>
    <lineage>
        <taxon>Bacteria</taxon>
        <taxon>Bacillati</taxon>
        <taxon>Actinomycetota</taxon>
        <taxon>Actinomycetes</taxon>
        <taxon>Pseudonocardiales</taxon>
        <taxon>Pseudonocardiaceae</taxon>
        <taxon>Actinokineospora</taxon>
    </lineage>
</organism>
<keyword evidence="3" id="KW-1185">Reference proteome</keyword>
<evidence type="ECO:0000256" key="1">
    <source>
        <dbReference type="SAM" id="MobiDB-lite"/>
    </source>
</evidence>
<reference evidence="3" key="1">
    <citation type="journal article" date="2019" name="Int. J. Syst. Evol. Microbiol.">
        <title>The Global Catalogue of Microorganisms (GCM) 10K type strain sequencing project: providing services to taxonomists for standard genome sequencing and annotation.</title>
        <authorList>
            <consortium name="The Broad Institute Genomics Platform"/>
            <consortium name="The Broad Institute Genome Sequencing Center for Infectious Disease"/>
            <person name="Wu L."/>
            <person name="Ma J."/>
        </authorList>
    </citation>
    <scope>NUCLEOTIDE SEQUENCE [LARGE SCALE GENOMIC DNA]</scope>
    <source>
        <strain evidence="3">JCM 17695</strain>
    </source>
</reference>
<feature type="compositionally biased region" description="Basic and acidic residues" evidence="1">
    <location>
        <begin position="1"/>
        <end position="25"/>
    </location>
</feature>
<dbReference type="Proteomes" id="UP001596512">
    <property type="component" value="Unassembled WGS sequence"/>
</dbReference>
<protein>
    <recommendedName>
        <fullName evidence="4">Beta/Gamma crystallin</fullName>
    </recommendedName>
</protein>
<evidence type="ECO:0000313" key="3">
    <source>
        <dbReference type="Proteomes" id="UP001596512"/>
    </source>
</evidence>
<name>A0ABW2TNJ9_9PSEU</name>
<gene>
    <name evidence="2" type="ORF">ACFQV2_19550</name>
</gene>
<evidence type="ECO:0008006" key="4">
    <source>
        <dbReference type="Google" id="ProtNLM"/>
    </source>
</evidence>
<evidence type="ECO:0000313" key="2">
    <source>
        <dbReference type="EMBL" id="MFC7615367.1"/>
    </source>
</evidence>
<accession>A0ABW2TNJ9</accession>
<feature type="region of interest" description="Disordered" evidence="1">
    <location>
        <begin position="1"/>
        <end position="31"/>
    </location>
</feature>
<sequence>MGNERGRVQPRRPDRPQVLRGHRDGAGQQVKNNATHISCDASTTTICYVFYNSRYSGPSDHLYGQSSGRLADTYSENASVRISWGA</sequence>